<comment type="cofactor">
    <cofactor evidence="1 13">
        <name>heme</name>
        <dbReference type="ChEBI" id="CHEBI:30413"/>
    </cofactor>
</comment>
<dbReference type="GO" id="GO:0006805">
    <property type="term" value="P:xenobiotic metabolic process"/>
    <property type="evidence" value="ECO:0007669"/>
    <property type="project" value="TreeGrafter"/>
</dbReference>
<dbReference type="PANTHER" id="PTHR24300:SF403">
    <property type="entry name" value="CYTOCHROME P450 306A1"/>
    <property type="match status" value="1"/>
</dbReference>
<evidence type="ECO:0000256" key="12">
    <source>
        <dbReference type="ARBA" id="ARBA00023136"/>
    </source>
</evidence>
<dbReference type="SUPFAM" id="SSF48264">
    <property type="entry name" value="Cytochrome P450"/>
    <property type="match status" value="1"/>
</dbReference>
<dbReference type="GO" id="GO:0005789">
    <property type="term" value="C:endoplasmic reticulum membrane"/>
    <property type="evidence" value="ECO:0007669"/>
    <property type="project" value="UniProtKB-SubCell"/>
</dbReference>
<dbReference type="Gene3D" id="1.10.630.10">
    <property type="entry name" value="Cytochrome P450"/>
    <property type="match status" value="1"/>
</dbReference>
<comment type="caution">
    <text evidence="15">The sequence shown here is derived from an EMBL/GenBank/DDBJ whole genome shotgun (WGS) entry which is preliminary data.</text>
</comment>
<evidence type="ECO:0000256" key="1">
    <source>
        <dbReference type="ARBA" id="ARBA00001971"/>
    </source>
</evidence>
<evidence type="ECO:0000256" key="4">
    <source>
        <dbReference type="ARBA" id="ARBA00010617"/>
    </source>
</evidence>
<evidence type="ECO:0008006" key="17">
    <source>
        <dbReference type="Google" id="ProtNLM"/>
    </source>
</evidence>
<dbReference type="PRINTS" id="PR00385">
    <property type="entry name" value="P450"/>
</dbReference>
<keyword evidence="11 14" id="KW-0503">Monooxygenase</keyword>
<dbReference type="InterPro" id="IPR036396">
    <property type="entry name" value="Cyt_P450_sf"/>
</dbReference>
<organism evidence="15 16">
    <name type="scientific">Elysia crispata</name>
    <name type="common">lettuce slug</name>
    <dbReference type="NCBI Taxonomy" id="231223"/>
    <lineage>
        <taxon>Eukaryota</taxon>
        <taxon>Metazoa</taxon>
        <taxon>Spiralia</taxon>
        <taxon>Lophotrochozoa</taxon>
        <taxon>Mollusca</taxon>
        <taxon>Gastropoda</taxon>
        <taxon>Heterobranchia</taxon>
        <taxon>Euthyneura</taxon>
        <taxon>Panpulmonata</taxon>
        <taxon>Sacoglossa</taxon>
        <taxon>Placobranchoidea</taxon>
        <taxon>Plakobranchidae</taxon>
        <taxon>Elysia</taxon>
    </lineage>
</organism>
<accession>A0AAE1D5R6</accession>
<dbReference type="InterPro" id="IPR001128">
    <property type="entry name" value="Cyt_P450"/>
</dbReference>
<evidence type="ECO:0000256" key="5">
    <source>
        <dbReference type="ARBA" id="ARBA00022617"/>
    </source>
</evidence>
<evidence type="ECO:0000256" key="8">
    <source>
        <dbReference type="ARBA" id="ARBA00022848"/>
    </source>
</evidence>
<dbReference type="GO" id="GO:0008395">
    <property type="term" value="F:steroid hydroxylase activity"/>
    <property type="evidence" value="ECO:0007669"/>
    <property type="project" value="TreeGrafter"/>
</dbReference>
<dbReference type="GO" id="GO:0016712">
    <property type="term" value="F:oxidoreductase activity, acting on paired donors, with incorporation or reduction of molecular oxygen, reduced flavin or flavoprotein as one donor, and incorporation of one atom of oxygen"/>
    <property type="evidence" value="ECO:0007669"/>
    <property type="project" value="TreeGrafter"/>
</dbReference>
<evidence type="ECO:0000256" key="3">
    <source>
        <dbReference type="ARBA" id="ARBA00004406"/>
    </source>
</evidence>
<dbReference type="FunFam" id="1.10.630.10:FF:000238">
    <property type="entry name" value="Cytochrome P450 2A6"/>
    <property type="match status" value="1"/>
</dbReference>
<evidence type="ECO:0000256" key="2">
    <source>
        <dbReference type="ARBA" id="ARBA00004174"/>
    </source>
</evidence>
<evidence type="ECO:0000256" key="14">
    <source>
        <dbReference type="RuleBase" id="RU000461"/>
    </source>
</evidence>
<dbReference type="GO" id="GO:0006082">
    <property type="term" value="P:organic acid metabolic process"/>
    <property type="evidence" value="ECO:0007669"/>
    <property type="project" value="TreeGrafter"/>
</dbReference>
<evidence type="ECO:0000256" key="10">
    <source>
        <dbReference type="ARBA" id="ARBA00023004"/>
    </source>
</evidence>
<dbReference type="GO" id="GO:0020037">
    <property type="term" value="F:heme binding"/>
    <property type="evidence" value="ECO:0007669"/>
    <property type="project" value="InterPro"/>
</dbReference>
<proteinExistence type="inferred from homology"/>
<reference evidence="15" key="1">
    <citation type="journal article" date="2023" name="G3 (Bethesda)">
        <title>A reference genome for the long-term kleptoplast-retaining sea slug Elysia crispata morphotype clarki.</title>
        <authorList>
            <person name="Eastman K.E."/>
            <person name="Pendleton A.L."/>
            <person name="Shaikh M.A."/>
            <person name="Suttiyut T."/>
            <person name="Ogas R."/>
            <person name="Tomko P."/>
            <person name="Gavelis G."/>
            <person name="Widhalm J.R."/>
            <person name="Wisecaver J.H."/>
        </authorList>
    </citation>
    <scope>NUCLEOTIDE SEQUENCE</scope>
    <source>
        <strain evidence="15">ECLA1</strain>
    </source>
</reference>
<keyword evidence="12" id="KW-0472">Membrane</keyword>
<keyword evidence="8" id="KW-0492">Microsome</keyword>
<evidence type="ECO:0000256" key="6">
    <source>
        <dbReference type="ARBA" id="ARBA00022723"/>
    </source>
</evidence>
<evidence type="ECO:0000256" key="11">
    <source>
        <dbReference type="ARBA" id="ARBA00023033"/>
    </source>
</evidence>
<evidence type="ECO:0000256" key="9">
    <source>
        <dbReference type="ARBA" id="ARBA00023002"/>
    </source>
</evidence>
<name>A0AAE1D5R6_9GAST</name>
<evidence type="ECO:0000256" key="7">
    <source>
        <dbReference type="ARBA" id="ARBA00022824"/>
    </source>
</evidence>
<evidence type="ECO:0000313" key="16">
    <source>
        <dbReference type="Proteomes" id="UP001283361"/>
    </source>
</evidence>
<dbReference type="InterPro" id="IPR002401">
    <property type="entry name" value="Cyt_P450_E_grp-I"/>
</dbReference>
<dbReference type="InterPro" id="IPR017972">
    <property type="entry name" value="Cyt_P450_CS"/>
</dbReference>
<evidence type="ECO:0000313" key="15">
    <source>
        <dbReference type="EMBL" id="KAK3758371.1"/>
    </source>
</evidence>
<keyword evidence="16" id="KW-1185">Reference proteome</keyword>
<dbReference type="PANTHER" id="PTHR24300">
    <property type="entry name" value="CYTOCHROME P450 508A4-RELATED"/>
    <property type="match status" value="1"/>
</dbReference>
<dbReference type="PRINTS" id="PR00463">
    <property type="entry name" value="EP450I"/>
</dbReference>
<dbReference type="EMBL" id="JAWDGP010005274">
    <property type="protein sequence ID" value="KAK3758371.1"/>
    <property type="molecule type" value="Genomic_DNA"/>
</dbReference>
<dbReference type="AlphaFoldDB" id="A0AAE1D5R6"/>
<sequence length="369" mass="41269">MHTFLDFGVGQDALENTVSPEIARLVQSVRDLDGGPFDPCDALRFTAARVIFKVILNKSFEGGEKADLEMFIAATDSVLQSFGVLSALHFVPFINMFPGNVFNMDKIRATDTQIRKFMHCQVERRAIHLAETGDLQCLADSYLQKIQTQRNRGIDSHSFDVENLVQVMLELVVAGTDTTATTLQWFFLYLALNPEEQNHLHDEIDAELAGMFPTLKDRSRLPYLDAAILETQRLADTVPFAVTRSPSKDMTLAGFRIPQGCIVVPSLSSALMDPELFPEPAMFRPSRFLTRKSFKLRDLGMIPFNIGKRNCLGETLAKVEMFLVSAAMLQSFTFALPVEDPRPSMQGIVGATRKPCPYRLQAIPRTDSL</sequence>
<evidence type="ECO:0000256" key="13">
    <source>
        <dbReference type="PIRSR" id="PIRSR602401-1"/>
    </source>
</evidence>
<keyword evidence="5 13" id="KW-0349">Heme</keyword>
<protein>
    <recommendedName>
        <fullName evidence="17">Cytochrome P450</fullName>
    </recommendedName>
</protein>
<dbReference type="Pfam" id="PF00067">
    <property type="entry name" value="p450"/>
    <property type="match status" value="1"/>
</dbReference>
<dbReference type="InterPro" id="IPR050182">
    <property type="entry name" value="Cytochrome_P450_fam2"/>
</dbReference>
<dbReference type="PROSITE" id="PS00086">
    <property type="entry name" value="CYTOCHROME_P450"/>
    <property type="match status" value="1"/>
</dbReference>
<keyword evidence="7" id="KW-0256">Endoplasmic reticulum</keyword>
<gene>
    <name evidence="15" type="ORF">RRG08_004191</name>
</gene>
<keyword evidence="6 13" id="KW-0479">Metal-binding</keyword>
<dbReference type="Proteomes" id="UP001283361">
    <property type="component" value="Unassembled WGS sequence"/>
</dbReference>
<keyword evidence="10 13" id="KW-0408">Iron</keyword>
<keyword evidence="9 14" id="KW-0560">Oxidoreductase</keyword>
<comment type="similarity">
    <text evidence="4 14">Belongs to the cytochrome P450 family.</text>
</comment>
<feature type="binding site" description="axial binding residue" evidence="13">
    <location>
        <position position="311"/>
    </location>
    <ligand>
        <name>heme</name>
        <dbReference type="ChEBI" id="CHEBI:30413"/>
    </ligand>
    <ligandPart>
        <name>Fe</name>
        <dbReference type="ChEBI" id="CHEBI:18248"/>
    </ligandPart>
</feature>
<comment type="subcellular location">
    <subcellularLocation>
        <location evidence="3">Endoplasmic reticulum membrane</location>
        <topology evidence="3">Peripheral membrane protein</topology>
    </subcellularLocation>
    <subcellularLocation>
        <location evidence="2">Microsome membrane</location>
        <topology evidence="2">Peripheral membrane protein</topology>
    </subcellularLocation>
</comment>
<dbReference type="GO" id="GO:0005506">
    <property type="term" value="F:iron ion binding"/>
    <property type="evidence" value="ECO:0007669"/>
    <property type="project" value="InterPro"/>
</dbReference>